<name>A0A0Q3MP27_AMAAE</name>
<gene>
    <name evidence="2" type="ORF">AAES_49861</name>
</gene>
<keyword evidence="3" id="KW-1185">Reference proteome</keyword>
<evidence type="ECO:0000313" key="3">
    <source>
        <dbReference type="Proteomes" id="UP000051836"/>
    </source>
</evidence>
<dbReference type="Proteomes" id="UP000051836">
    <property type="component" value="Unassembled WGS sequence"/>
</dbReference>
<protein>
    <submittedName>
        <fullName evidence="2">Uncharacterized protein</fullName>
    </submittedName>
</protein>
<sequence>MARGDEQKDTVVYMDYFWKNVRTEERHEESYQRKDNAEEKTGFTEDKQKMRTTNQIFPKEGGEEIAKIGKG</sequence>
<feature type="compositionally biased region" description="Basic and acidic residues" evidence="1">
    <location>
        <begin position="24"/>
        <end position="49"/>
    </location>
</feature>
<evidence type="ECO:0000256" key="1">
    <source>
        <dbReference type="SAM" id="MobiDB-lite"/>
    </source>
</evidence>
<dbReference type="AlphaFoldDB" id="A0A0Q3MP27"/>
<feature type="compositionally biased region" description="Basic and acidic residues" evidence="1">
    <location>
        <begin position="60"/>
        <end position="71"/>
    </location>
</feature>
<accession>A0A0Q3MP27</accession>
<dbReference type="EMBL" id="LMAW01001126">
    <property type="protein sequence ID" value="KQK84304.1"/>
    <property type="molecule type" value="Genomic_DNA"/>
</dbReference>
<reference evidence="2 3" key="1">
    <citation type="submission" date="2015-10" db="EMBL/GenBank/DDBJ databases">
        <authorList>
            <person name="Gilbert D.G."/>
        </authorList>
    </citation>
    <scope>NUCLEOTIDE SEQUENCE [LARGE SCALE GENOMIC DNA]</scope>
    <source>
        <strain evidence="2">FVVF132</strain>
    </source>
</reference>
<feature type="region of interest" description="Disordered" evidence="1">
    <location>
        <begin position="24"/>
        <end position="71"/>
    </location>
</feature>
<organism evidence="2 3">
    <name type="scientific">Amazona aestiva</name>
    <name type="common">Blue-fronted Amazon parrot</name>
    <dbReference type="NCBI Taxonomy" id="12930"/>
    <lineage>
        <taxon>Eukaryota</taxon>
        <taxon>Metazoa</taxon>
        <taxon>Chordata</taxon>
        <taxon>Craniata</taxon>
        <taxon>Vertebrata</taxon>
        <taxon>Euteleostomi</taxon>
        <taxon>Archelosauria</taxon>
        <taxon>Archosauria</taxon>
        <taxon>Dinosauria</taxon>
        <taxon>Saurischia</taxon>
        <taxon>Theropoda</taxon>
        <taxon>Coelurosauria</taxon>
        <taxon>Aves</taxon>
        <taxon>Neognathae</taxon>
        <taxon>Neoaves</taxon>
        <taxon>Telluraves</taxon>
        <taxon>Australaves</taxon>
        <taxon>Psittaciformes</taxon>
        <taxon>Psittacidae</taxon>
        <taxon>Amazona</taxon>
    </lineage>
</organism>
<proteinExistence type="predicted"/>
<evidence type="ECO:0000313" key="2">
    <source>
        <dbReference type="EMBL" id="KQK84304.1"/>
    </source>
</evidence>
<comment type="caution">
    <text evidence="2">The sequence shown here is derived from an EMBL/GenBank/DDBJ whole genome shotgun (WGS) entry which is preliminary data.</text>
</comment>